<sequence length="179" mass="20006">MDALNLIVTENVTIFILASLLLNLILIFLLVGNYAATASLKDKYKKLTKGMSGKNIESILLEHMERIDNVSKEFENYNSKLNILDNKLSFGIQKVGFIRYNAFSDVGSDLSYSIALLDQNDNGFILTGIHGRAESYTYAKSVKNGVSNYHISTEEEQALERAKNNYLDGVQVKSGRVNK</sequence>
<dbReference type="Pfam" id="PF14584">
    <property type="entry name" value="DUF4446"/>
    <property type="match status" value="1"/>
</dbReference>
<dbReference type="RefSeq" id="WP_132848489.1">
    <property type="nucleotide sequence ID" value="NZ_CP058648.1"/>
</dbReference>
<protein>
    <submittedName>
        <fullName evidence="3">Uncharacterized protein DUF4446</fullName>
    </submittedName>
</protein>
<evidence type="ECO:0000313" key="4">
    <source>
        <dbReference type="Proteomes" id="UP000295504"/>
    </source>
</evidence>
<evidence type="ECO:0000256" key="2">
    <source>
        <dbReference type="SAM" id="Phobius"/>
    </source>
</evidence>
<evidence type="ECO:0000256" key="1">
    <source>
        <dbReference type="SAM" id="Coils"/>
    </source>
</evidence>
<organism evidence="3 4">
    <name type="scientific">Serpentinicella alkaliphila</name>
    <dbReference type="NCBI Taxonomy" id="1734049"/>
    <lineage>
        <taxon>Bacteria</taxon>
        <taxon>Bacillati</taxon>
        <taxon>Bacillota</taxon>
        <taxon>Clostridia</taxon>
        <taxon>Peptostreptococcales</taxon>
        <taxon>Natronincolaceae</taxon>
        <taxon>Serpentinicella</taxon>
    </lineage>
</organism>
<comment type="caution">
    <text evidence="3">The sequence shown here is derived from an EMBL/GenBank/DDBJ whole genome shotgun (WGS) entry which is preliminary data.</text>
</comment>
<gene>
    <name evidence="3" type="ORF">EDD79_101720</name>
</gene>
<keyword evidence="2" id="KW-1133">Transmembrane helix</keyword>
<reference evidence="3 4" key="1">
    <citation type="submission" date="2019-03" db="EMBL/GenBank/DDBJ databases">
        <title>Genomic Encyclopedia of Type Strains, Phase IV (KMG-IV): sequencing the most valuable type-strain genomes for metagenomic binning, comparative biology and taxonomic classification.</title>
        <authorList>
            <person name="Goeker M."/>
        </authorList>
    </citation>
    <scope>NUCLEOTIDE SEQUENCE [LARGE SCALE GENOMIC DNA]</scope>
    <source>
        <strain evidence="3 4">DSM 100013</strain>
    </source>
</reference>
<dbReference type="EMBL" id="SLYC01000017">
    <property type="protein sequence ID" value="TCQ02245.1"/>
    <property type="molecule type" value="Genomic_DNA"/>
</dbReference>
<name>A0A4R2TLX6_9FIRM</name>
<keyword evidence="4" id="KW-1185">Reference proteome</keyword>
<dbReference type="OrthoDB" id="5244042at2"/>
<evidence type="ECO:0000313" key="3">
    <source>
        <dbReference type="EMBL" id="TCQ02245.1"/>
    </source>
</evidence>
<accession>A0A4R2TLX6</accession>
<keyword evidence="2" id="KW-0812">Transmembrane</keyword>
<dbReference type="InterPro" id="IPR027981">
    <property type="entry name" value="DUF4446"/>
</dbReference>
<keyword evidence="2" id="KW-0472">Membrane</keyword>
<proteinExistence type="predicted"/>
<keyword evidence="1" id="KW-0175">Coiled coil</keyword>
<dbReference type="AlphaFoldDB" id="A0A4R2TLX6"/>
<feature type="coiled-coil region" evidence="1">
    <location>
        <begin position="60"/>
        <end position="87"/>
    </location>
</feature>
<dbReference type="Proteomes" id="UP000295504">
    <property type="component" value="Unassembled WGS sequence"/>
</dbReference>
<feature type="transmembrane region" description="Helical" evidence="2">
    <location>
        <begin position="12"/>
        <end position="36"/>
    </location>
</feature>